<gene>
    <name evidence="2" type="ORF">BIW11_04212</name>
</gene>
<dbReference type="AlphaFoldDB" id="A0A1V9X9B9"/>
<keyword evidence="3" id="KW-1185">Reference proteome</keyword>
<evidence type="ECO:0000256" key="1">
    <source>
        <dbReference type="SAM" id="MobiDB-lite"/>
    </source>
</evidence>
<comment type="caution">
    <text evidence="2">The sequence shown here is derived from an EMBL/GenBank/DDBJ whole genome shotgun (WGS) entry which is preliminary data.</text>
</comment>
<feature type="region of interest" description="Disordered" evidence="1">
    <location>
        <begin position="1"/>
        <end position="21"/>
    </location>
</feature>
<feature type="compositionally biased region" description="Acidic residues" evidence="1">
    <location>
        <begin position="1"/>
        <end position="15"/>
    </location>
</feature>
<evidence type="ECO:0000313" key="2">
    <source>
        <dbReference type="EMBL" id="OQR70145.1"/>
    </source>
</evidence>
<name>A0A1V9X9B9_9ACAR</name>
<evidence type="ECO:0000313" key="3">
    <source>
        <dbReference type="Proteomes" id="UP000192247"/>
    </source>
</evidence>
<dbReference type="InParanoid" id="A0A1V9X9B9"/>
<proteinExistence type="predicted"/>
<reference evidence="2 3" key="1">
    <citation type="journal article" date="2017" name="Gigascience">
        <title>Draft genome of the honey bee ectoparasitic mite, Tropilaelaps mercedesae, is shaped by the parasitic life history.</title>
        <authorList>
            <person name="Dong X."/>
            <person name="Armstrong S.D."/>
            <person name="Xia D."/>
            <person name="Makepeace B.L."/>
            <person name="Darby A.C."/>
            <person name="Kadowaki T."/>
        </authorList>
    </citation>
    <scope>NUCLEOTIDE SEQUENCE [LARGE SCALE GENOMIC DNA]</scope>
    <source>
        <strain evidence="2">Wuxi-XJTLU</strain>
    </source>
</reference>
<dbReference type="Proteomes" id="UP000192247">
    <property type="component" value="Unassembled WGS sequence"/>
</dbReference>
<dbReference type="EMBL" id="MNPL01018478">
    <property type="protein sequence ID" value="OQR70145.1"/>
    <property type="molecule type" value="Genomic_DNA"/>
</dbReference>
<accession>A0A1V9X9B9</accession>
<protein>
    <submittedName>
        <fullName evidence="2">Uncharacterized protein</fullName>
    </submittedName>
</protein>
<feature type="non-terminal residue" evidence="2">
    <location>
        <position position="21"/>
    </location>
</feature>
<sequence>MSPDIDLEDSDDDDSDVRVAS</sequence>
<organism evidence="2 3">
    <name type="scientific">Tropilaelaps mercedesae</name>
    <dbReference type="NCBI Taxonomy" id="418985"/>
    <lineage>
        <taxon>Eukaryota</taxon>
        <taxon>Metazoa</taxon>
        <taxon>Ecdysozoa</taxon>
        <taxon>Arthropoda</taxon>
        <taxon>Chelicerata</taxon>
        <taxon>Arachnida</taxon>
        <taxon>Acari</taxon>
        <taxon>Parasitiformes</taxon>
        <taxon>Mesostigmata</taxon>
        <taxon>Gamasina</taxon>
        <taxon>Dermanyssoidea</taxon>
        <taxon>Laelapidae</taxon>
        <taxon>Tropilaelaps</taxon>
    </lineage>
</organism>